<keyword evidence="2 5" id="KW-0689">Ribosomal protein</keyword>
<name>A0A0G1GEV0_9BACT</name>
<feature type="domain" description="KOW" evidence="7">
    <location>
        <begin position="3"/>
        <end position="30"/>
    </location>
</feature>
<evidence type="ECO:0000256" key="2">
    <source>
        <dbReference type="ARBA" id="ARBA00022980"/>
    </source>
</evidence>
<keyword evidence="3 5" id="KW-0687">Ribonucleoprotein</keyword>
<evidence type="ECO:0000259" key="7">
    <source>
        <dbReference type="SMART" id="SM00739"/>
    </source>
</evidence>
<dbReference type="Gene3D" id="2.30.30.30">
    <property type="match status" value="1"/>
</dbReference>
<evidence type="ECO:0000256" key="6">
    <source>
        <dbReference type="RuleBase" id="RU003477"/>
    </source>
</evidence>
<dbReference type="CDD" id="cd06089">
    <property type="entry name" value="KOW_RPL26"/>
    <property type="match status" value="1"/>
</dbReference>
<evidence type="ECO:0000256" key="4">
    <source>
        <dbReference type="ARBA" id="ARBA00035206"/>
    </source>
</evidence>
<dbReference type="InterPro" id="IPR057264">
    <property type="entry name" value="Ribosomal_uL24_C"/>
</dbReference>
<dbReference type="GO" id="GO:0019843">
    <property type="term" value="F:rRNA binding"/>
    <property type="evidence" value="ECO:0007669"/>
    <property type="project" value="UniProtKB-UniRule"/>
</dbReference>
<dbReference type="PANTHER" id="PTHR12903">
    <property type="entry name" value="MITOCHONDRIAL RIBOSOMAL PROTEIN L24"/>
    <property type="match status" value="1"/>
</dbReference>
<dbReference type="AlphaFoldDB" id="A0A0G1GEV0"/>
<dbReference type="Pfam" id="PF17136">
    <property type="entry name" value="ribosomal_L24"/>
    <property type="match status" value="1"/>
</dbReference>
<evidence type="ECO:0000313" key="9">
    <source>
        <dbReference type="Proteomes" id="UP000034090"/>
    </source>
</evidence>
<reference evidence="8 9" key="1">
    <citation type="journal article" date="2015" name="Nature">
        <title>rRNA introns, odd ribosomes, and small enigmatic genomes across a large radiation of phyla.</title>
        <authorList>
            <person name="Brown C.T."/>
            <person name="Hug L.A."/>
            <person name="Thomas B.C."/>
            <person name="Sharon I."/>
            <person name="Castelle C.J."/>
            <person name="Singh A."/>
            <person name="Wilkins M.J."/>
            <person name="Williams K.H."/>
            <person name="Banfield J.F."/>
        </authorList>
    </citation>
    <scope>NUCLEOTIDE SEQUENCE [LARGE SCALE GENOMIC DNA]</scope>
</reference>
<comment type="similarity">
    <text evidence="1 5 6">Belongs to the universal ribosomal protein uL24 family.</text>
</comment>
<dbReference type="InterPro" id="IPR005824">
    <property type="entry name" value="KOW"/>
</dbReference>
<dbReference type="GO" id="GO:0005840">
    <property type="term" value="C:ribosome"/>
    <property type="evidence" value="ECO:0007669"/>
    <property type="project" value="UniProtKB-KW"/>
</dbReference>
<keyword evidence="5" id="KW-0699">rRNA-binding</keyword>
<organism evidence="8 9">
    <name type="scientific">Candidatus Woesebacteria bacterium GW2011_GWB1_43_14</name>
    <dbReference type="NCBI Taxonomy" id="1618578"/>
    <lineage>
        <taxon>Bacteria</taxon>
        <taxon>Candidatus Woeseibacteriota</taxon>
    </lineage>
</organism>
<dbReference type="InterPro" id="IPR005825">
    <property type="entry name" value="Ribosomal_uL24_CS"/>
</dbReference>
<sequence>MLKFKVGDKVKIISGKDKGRDGVIEKIFPKKGTALVPGVNMYKKHIKKALAKDNKGGIYEIPRPIDVSKLVIIDPKTKKPTRVGFKIQGGKKLRFAKKGGHLLDIKEK</sequence>
<dbReference type="InterPro" id="IPR008991">
    <property type="entry name" value="Translation_prot_SH3-like_sf"/>
</dbReference>
<dbReference type="Pfam" id="PF00467">
    <property type="entry name" value="KOW"/>
    <property type="match status" value="1"/>
</dbReference>
<dbReference type="NCBIfam" id="TIGR01079">
    <property type="entry name" value="rplX_bact"/>
    <property type="match status" value="1"/>
</dbReference>
<evidence type="ECO:0000313" key="8">
    <source>
        <dbReference type="EMBL" id="KKS97393.1"/>
    </source>
</evidence>
<dbReference type="InterPro" id="IPR014722">
    <property type="entry name" value="Rib_uL2_dom2"/>
</dbReference>
<proteinExistence type="inferred from homology"/>
<dbReference type="EMBL" id="LCFQ01000013">
    <property type="protein sequence ID" value="KKS97393.1"/>
    <property type="molecule type" value="Genomic_DNA"/>
</dbReference>
<evidence type="ECO:0000256" key="1">
    <source>
        <dbReference type="ARBA" id="ARBA00010618"/>
    </source>
</evidence>
<dbReference type="GO" id="GO:1990904">
    <property type="term" value="C:ribonucleoprotein complex"/>
    <property type="evidence" value="ECO:0007669"/>
    <property type="project" value="UniProtKB-KW"/>
</dbReference>
<accession>A0A0G1GEV0</accession>
<evidence type="ECO:0000256" key="5">
    <source>
        <dbReference type="HAMAP-Rule" id="MF_01326"/>
    </source>
</evidence>
<dbReference type="GO" id="GO:0006412">
    <property type="term" value="P:translation"/>
    <property type="evidence" value="ECO:0007669"/>
    <property type="project" value="UniProtKB-UniRule"/>
</dbReference>
<dbReference type="Proteomes" id="UP000034090">
    <property type="component" value="Unassembled WGS sequence"/>
</dbReference>
<comment type="caution">
    <text evidence="8">The sequence shown here is derived from an EMBL/GenBank/DDBJ whole genome shotgun (WGS) entry which is preliminary data.</text>
</comment>
<dbReference type="InterPro" id="IPR041988">
    <property type="entry name" value="Ribosomal_uL24_KOW"/>
</dbReference>
<comment type="subunit">
    <text evidence="5">Part of the 50S ribosomal subunit.</text>
</comment>
<keyword evidence="5" id="KW-0694">RNA-binding</keyword>
<comment type="function">
    <text evidence="5">One of two assembly initiator proteins, it binds directly to the 5'-end of the 23S rRNA, where it nucleates assembly of the 50S subunit.</text>
</comment>
<dbReference type="SMART" id="SM00739">
    <property type="entry name" value="KOW"/>
    <property type="match status" value="1"/>
</dbReference>
<dbReference type="GO" id="GO:0003735">
    <property type="term" value="F:structural constituent of ribosome"/>
    <property type="evidence" value="ECO:0007669"/>
    <property type="project" value="InterPro"/>
</dbReference>
<gene>
    <name evidence="5" type="primary">rplX</name>
    <name evidence="8" type="ORF">UV74_C0013G0515</name>
</gene>
<dbReference type="InterPro" id="IPR003256">
    <property type="entry name" value="Ribosomal_uL24"/>
</dbReference>
<comment type="function">
    <text evidence="5">One of the proteins that surrounds the polypeptide exit tunnel on the outside of the subunit.</text>
</comment>
<dbReference type="HAMAP" id="MF_01326_B">
    <property type="entry name" value="Ribosomal_uL24_B"/>
    <property type="match status" value="1"/>
</dbReference>
<evidence type="ECO:0000256" key="3">
    <source>
        <dbReference type="ARBA" id="ARBA00023274"/>
    </source>
</evidence>
<dbReference type="PROSITE" id="PS01108">
    <property type="entry name" value="RIBOSOMAL_L24"/>
    <property type="match status" value="1"/>
</dbReference>
<dbReference type="SUPFAM" id="SSF50104">
    <property type="entry name" value="Translation proteins SH3-like domain"/>
    <property type="match status" value="1"/>
</dbReference>
<dbReference type="PATRIC" id="fig|1618578.3.peg.870"/>
<protein>
    <recommendedName>
        <fullName evidence="4 5">Large ribosomal subunit protein uL24</fullName>
    </recommendedName>
</protein>
<dbReference type="STRING" id="1618578.UV74_C0013G0515"/>